<protein>
    <submittedName>
        <fullName evidence="5 6">Oxidoreductase</fullName>
    </submittedName>
</protein>
<dbReference type="InterPro" id="IPR036291">
    <property type="entry name" value="NAD(P)-bd_dom_sf"/>
</dbReference>
<reference evidence="5 7" key="2">
    <citation type="submission" date="2016-10" db="EMBL/GenBank/DDBJ databases">
        <title>Evaluation of Human, Veterinary and Environmental Mycobacterium chelonae Isolates by Core Genome Phylogenomic Analysis, Targeted Gene Comparison, and Anti-microbial Susceptibility Patterns: A Tale of Mistaken Identities.</title>
        <authorList>
            <person name="Fogelson S.B."/>
            <person name="Camus A.C."/>
            <person name="Lorenz W."/>
            <person name="Vasireddy R."/>
            <person name="Vasireddy S."/>
            <person name="Smith T."/>
            <person name="Brown-Elliott B.A."/>
            <person name="Wallace R.J.Jr."/>
            <person name="Hasan N.A."/>
            <person name="Reischl U."/>
            <person name="Sanchez S."/>
        </authorList>
    </citation>
    <scope>NUCLEOTIDE SEQUENCE [LARGE SCALE GENOMIC DNA]</scope>
    <source>
        <strain evidence="5 7">15515</strain>
    </source>
</reference>
<evidence type="ECO:0000256" key="2">
    <source>
        <dbReference type="ARBA" id="ARBA00023002"/>
    </source>
</evidence>
<dbReference type="InterPro" id="IPR002347">
    <property type="entry name" value="SDR_fam"/>
</dbReference>
<dbReference type="Gene3D" id="3.40.50.720">
    <property type="entry name" value="NAD(P)-binding Rossmann-like Domain"/>
    <property type="match status" value="1"/>
</dbReference>
<gene>
    <name evidence="4" type="ORF">BKG62_17055</name>
    <name evidence="5" type="ORF">BKG82_14235</name>
    <name evidence="6" type="ORF">FJK96_02910</name>
</gene>
<dbReference type="AlphaFoldDB" id="A0A1S1LTJ1"/>
<name>A0A1S1LTJ1_MYCCH</name>
<evidence type="ECO:0000313" key="6">
    <source>
        <dbReference type="EMBL" id="QDF69226.1"/>
    </source>
</evidence>
<organism evidence="5 7">
    <name type="scientific">Mycobacteroides chelonae</name>
    <name type="common">Mycobacterium chelonae</name>
    <dbReference type="NCBI Taxonomy" id="1774"/>
    <lineage>
        <taxon>Bacteria</taxon>
        <taxon>Bacillati</taxon>
        <taxon>Actinomycetota</taxon>
        <taxon>Actinomycetes</taxon>
        <taxon>Mycobacteriales</taxon>
        <taxon>Mycobacteriaceae</taxon>
        <taxon>Mycobacteroides</taxon>
    </lineage>
</organism>
<dbReference type="EMBL" id="MLIQ01000015">
    <property type="protein sequence ID" value="OHU56996.1"/>
    <property type="molecule type" value="Genomic_DNA"/>
</dbReference>
<dbReference type="GO" id="GO:0016491">
    <property type="term" value="F:oxidoreductase activity"/>
    <property type="evidence" value="ECO:0007669"/>
    <property type="project" value="UniProtKB-KW"/>
</dbReference>
<dbReference type="EMBL" id="CP041150">
    <property type="protein sequence ID" value="QDF69226.1"/>
    <property type="molecule type" value="Genomic_DNA"/>
</dbReference>
<reference evidence="6 9" key="3">
    <citation type="submission" date="2019-06" db="EMBL/GenBank/DDBJ databases">
        <title>Whole geneome sequnce of Mycobacteroides chelonae M77 isolated from bovine milk from Meghalaya, India.</title>
        <authorList>
            <person name="Vise E."/>
            <person name="Das S."/>
            <person name="Garg A."/>
            <person name="Ghatak S."/>
            <person name="Shakuntala I."/>
            <person name="Milton A.A.P."/>
            <person name="Karam A."/>
            <person name="Sanjukta R."/>
            <person name="Puro K."/>
            <person name="Sen A."/>
        </authorList>
    </citation>
    <scope>NUCLEOTIDE SEQUENCE [LARGE SCALE GENOMIC DNA]</scope>
    <source>
        <strain evidence="6 9">M77</strain>
    </source>
</reference>
<proteinExistence type="inferred from homology"/>
<evidence type="ECO:0000313" key="7">
    <source>
        <dbReference type="Proteomes" id="UP000180043"/>
    </source>
</evidence>
<comment type="similarity">
    <text evidence="1 3">Belongs to the short-chain dehydrogenases/reductases (SDR) family.</text>
</comment>
<evidence type="ECO:0000256" key="3">
    <source>
        <dbReference type="RuleBase" id="RU000363"/>
    </source>
</evidence>
<dbReference type="EMBL" id="MLHW01000014">
    <property type="protein sequence ID" value="OHT49329.1"/>
    <property type="molecule type" value="Genomic_DNA"/>
</dbReference>
<keyword evidence="2" id="KW-0560">Oxidoreductase</keyword>
<evidence type="ECO:0000313" key="8">
    <source>
        <dbReference type="Proteomes" id="UP000180113"/>
    </source>
</evidence>
<evidence type="ECO:0000313" key="4">
    <source>
        <dbReference type="EMBL" id="OHT49329.1"/>
    </source>
</evidence>
<dbReference type="PANTHER" id="PTHR44196:SF1">
    <property type="entry name" value="DEHYDROGENASE_REDUCTASE SDR FAMILY MEMBER 7B"/>
    <property type="match status" value="1"/>
</dbReference>
<dbReference type="CDD" id="cd05233">
    <property type="entry name" value="SDR_c"/>
    <property type="match status" value="1"/>
</dbReference>
<reference evidence="4 8" key="1">
    <citation type="submission" date="2016-10" db="EMBL/GenBank/DDBJ databases">
        <title>Evaluation of Human, Animal and Environmental Mycobacterium chelonae Isolates by Core Genome Phylogenomic Analysis, Targeted Gene Comparison, and Anti-microbial Susceptibility Patterns: A Tale of Mistaken Identities.</title>
        <authorList>
            <person name="Fogelson S.B."/>
            <person name="Camus A.C."/>
            <person name="Lorenz W."/>
            <person name="Vasireddy R."/>
            <person name="Vasireddy S."/>
            <person name="Smith T."/>
            <person name="Brown-Elliott B.A."/>
            <person name="Wallace R.J.Jr."/>
            <person name="Hasan N.A."/>
            <person name="Reischl U."/>
            <person name="Sanchez S."/>
        </authorList>
    </citation>
    <scope>NUCLEOTIDE SEQUENCE [LARGE SCALE GENOMIC DNA]</scope>
    <source>
        <strain evidence="4 8">42895</strain>
    </source>
</reference>
<evidence type="ECO:0000313" key="5">
    <source>
        <dbReference type="EMBL" id="OHU56996.1"/>
    </source>
</evidence>
<dbReference type="PANTHER" id="PTHR44196">
    <property type="entry name" value="DEHYDROGENASE/REDUCTASE SDR FAMILY MEMBER 7B"/>
    <property type="match status" value="1"/>
</dbReference>
<dbReference type="PRINTS" id="PR00081">
    <property type="entry name" value="GDHRDH"/>
</dbReference>
<dbReference type="GO" id="GO:0016020">
    <property type="term" value="C:membrane"/>
    <property type="evidence" value="ECO:0007669"/>
    <property type="project" value="TreeGrafter"/>
</dbReference>
<dbReference type="Proteomes" id="UP000317728">
    <property type="component" value="Chromosome"/>
</dbReference>
<sequence>MNPMQRLSSLASQQFGKVNKALTTPTGQLTPHAIAKLVTPSRSLRSSVRKKIVMITGGSSGIGQAAALQIGEAGGTVLLVARSEDKLQETAAQVRGVGGTAHVFPCDLSDMDAIDRMVKDVLAEHGRVDILINNAGRSIRRSLALSYDRPHDFERTMQLNYFAPLHLILGFMPGMRERKFGHVINISSIGVQTKVPRFGAYIASKAALDTVSDAFQAETSDEGLRFTTIHMPLVRTPMIAPTTLYQKFPALTPDEAGEVIAKAIIERPRRVASAFGRIASFADSLTPEIMDAVRNQGYKMFPDSDAAKGVKNLKPEEVDSGQQIFIDATPGVHW</sequence>
<dbReference type="Proteomes" id="UP000180113">
    <property type="component" value="Unassembled WGS sequence"/>
</dbReference>
<dbReference type="SUPFAM" id="SSF51735">
    <property type="entry name" value="NAD(P)-binding Rossmann-fold domains"/>
    <property type="match status" value="1"/>
</dbReference>
<dbReference type="RefSeq" id="WP_030095776.1">
    <property type="nucleotide sequence ID" value="NZ_BSAK01000006.1"/>
</dbReference>
<evidence type="ECO:0000256" key="1">
    <source>
        <dbReference type="ARBA" id="ARBA00006484"/>
    </source>
</evidence>
<dbReference type="PRINTS" id="PR00080">
    <property type="entry name" value="SDRFAMILY"/>
</dbReference>
<accession>A0A1S1LTJ1</accession>
<evidence type="ECO:0000313" key="9">
    <source>
        <dbReference type="Proteomes" id="UP000317728"/>
    </source>
</evidence>
<dbReference type="Pfam" id="PF00106">
    <property type="entry name" value="adh_short"/>
    <property type="match status" value="1"/>
</dbReference>
<dbReference type="Proteomes" id="UP000180043">
    <property type="component" value="Unassembled WGS sequence"/>
</dbReference>